<proteinExistence type="predicted"/>
<gene>
    <name evidence="1" type="ORF">LPJ66_002073</name>
</gene>
<protein>
    <submittedName>
        <fullName evidence="1">Uncharacterized protein</fullName>
    </submittedName>
</protein>
<name>A0ACC1IRI4_9FUNG</name>
<keyword evidence="2" id="KW-1185">Reference proteome</keyword>
<sequence>MFKHSITILALVTLVAVNAQPLVPRGETYPSDIGIILNNVAGAFDLNESSTNPIVTQIGAAATKLMSAYGQDNQDEVDENVMSSLLASLDAEIDPKVASQLAANIVSLFDNIKGDPAEIAYKYNSLTSALQKPMVATEITAIINELIGFVAGVRSVMVEMYGDALNDTEVIEDGESIETETETEVESKVELDEGELSEDSEKASDNHSKSSESSSSSAASTSRIASGLLSVGVVAGVITAFF</sequence>
<evidence type="ECO:0000313" key="2">
    <source>
        <dbReference type="Proteomes" id="UP001150581"/>
    </source>
</evidence>
<dbReference type="EMBL" id="JANBPG010000148">
    <property type="protein sequence ID" value="KAJ1899490.1"/>
    <property type="molecule type" value="Genomic_DNA"/>
</dbReference>
<dbReference type="Proteomes" id="UP001150581">
    <property type="component" value="Unassembled WGS sequence"/>
</dbReference>
<evidence type="ECO:0000313" key="1">
    <source>
        <dbReference type="EMBL" id="KAJ1899490.1"/>
    </source>
</evidence>
<organism evidence="1 2">
    <name type="scientific">Kickxella alabastrina</name>
    <dbReference type="NCBI Taxonomy" id="61397"/>
    <lineage>
        <taxon>Eukaryota</taxon>
        <taxon>Fungi</taxon>
        <taxon>Fungi incertae sedis</taxon>
        <taxon>Zoopagomycota</taxon>
        <taxon>Kickxellomycotina</taxon>
        <taxon>Kickxellomycetes</taxon>
        <taxon>Kickxellales</taxon>
        <taxon>Kickxellaceae</taxon>
        <taxon>Kickxella</taxon>
    </lineage>
</organism>
<reference evidence="1" key="1">
    <citation type="submission" date="2022-07" db="EMBL/GenBank/DDBJ databases">
        <title>Phylogenomic reconstructions and comparative analyses of Kickxellomycotina fungi.</title>
        <authorList>
            <person name="Reynolds N.K."/>
            <person name="Stajich J.E."/>
            <person name="Barry K."/>
            <person name="Grigoriev I.V."/>
            <person name="Crous P."/>
            <person name="Smith M.E."/>
        </authorList>
    </citation>
    <scope>NUCLEOTIDE SEQUENCE</scope>
    <source>
        <strain evidence="1">Benny 63K</strain>
    </source>
</reference>
<comment type="caution">
    <text evidence="1">The sequence shown here is derived from an EMBL/GenBank/DDBJ whole genome shotgun (WGS) entry which is preliminary data.</text>
</comment>
<accession>A0ACC1IRI4</accession>